<evidence type="ECO:0000313" key="2">
    <source>
        <dbReference type="Proteomes" id="UP000821866"/>
    </source>
</evidence>
<gene>
    <name evidence="1" type="ORF">HPB51_005595</name>
</gene>
<dbReference type="EMBL" id="JABSTU010000006">
    <property type="protein sequence ID" value="KAH8027448.1"/>
    <property type="molecule type" value="Genomic_DNA"/>
</dbReference>
<dbReference type="Gene3D" id="3.40.390.10">
    <property type="entry name" value="Collagenase (Catalytic Domain)"/>
    <property type="match status" value="1"/>
</dbReference>
<dbReference type="Proteomes" id="UP000821866">
    <property type="component" value="Chromosome 4"/>
</dbReference>
<keyword evidence="2" id="KW-1185">Reference proteome</keyword>
<sequence length="260" mass="27958">MVITGRGIQELGSNDRSRIGDIVTDTGYIESHAANTATMGGTMPPLTEDSLVANLRKVSSSVNMRIRDDDGLGDAEESAFSASIIEMRLLALSRAHHDSTLMPYALSFPHFDVQLKTTVNYGGLGGEVARALGVLVEDAYRSQPTSRISIDDLTRCLSNGPFGDNTGVNVAETHLLGAVVDAYEQVRADVDTAKLPGLEEYTDLQILFMALCFAKCRGSSARNTPPSACNLPLMYSVQFTRAFECAVGTPMNQVNQCPMA</sequence>
<protein>
    <submittedName>
        <fullName evidence="1">Uncharacterized protein</fullName>
    </submittedName>
</protein>
<dbReference type="InterPro" id="IPR024079">
    <property type="entry name" value="MetalloPept_cat_dom_sf"/>
</dbReference>
<dbReference type="PANTHER" id="PTHR11733:SF241">
    <property type="entry name" value="GH26575P-RELATED"/>
    <property type="match status" value="1"/>
</dbReference>
<proteinExistence type="predicted"/>
<reference evidence="1" key="1">
    <citation type="journal article" date="2020" name="Cell">
        <title>Large-Scale Comparative Analyses of Tick Genomes Elucidate Their Genetic Diversity and Vector Capacities.</title>
        <authorList>
            <consortium name="Tick Genome and Microbiome Consortium (TIGMIC)"/>
            <person name="Jia N."/>
            <person name="Wang J."/>
            <person name="Shi W."/>
            <person name="Du L."/>
            <person name="Sun Y."/>
            <person name="Zhan W."/>
            <person name="Jiang J.F."/>
            <person name="Wang Q."/>
            <person name="Zhang B."/>
            <person name="Ji P."/>
            <person name="Bell-Sakyi L."/>
            <person name="Cui X.M."/>
            <person name="Yuan T.T."/>
            <person name="Jiang B.G."/>
            <person name="Yang W.F."/>
            <person name="Lam T.T."/>
            <person name="Chang Q.C."/>
            <person name="Ding S.J."/>
            <person name="Wang X.J."/>
            <person name="Zhu J.G."/>
            <person name="Ruan X.D."/>
            <person name="Zhao L."/>
            <person name="Wei J.T."/>
            <person name="Ye R.Z."/>
            <person name="Que T.C."/>
            <person name="Du C.H."/>
            <person name="Zhou Y.H."/>
            <person name="Cheng J.X."/>
            <person name="Dai P.F."/>
            <person name="Guo W.B."/>
            <person name="Han X.H."/>
            <person name="Huang E.J."/>
            <person name="Li L.F."/>
            <person name="Wei W."/>
            <person name="Gao Y.C."/>
            <person name="Liu J.Z."/>
            <person name="Shao H.Z."/>
            <person name="Wang X."/>
            <person name="Wang C.C."/>
            <person name="Yang T.C."/>
            <person name="Huo Q.B."/>
            <person name="Li W."/>
            <person name="Chen H.Y."/>
            <person name="Chen S.E."/>
            <person name="Zhou L.G."/>
            <person name="Ni X.B."/>
            <person name="Tian J.H."/>
            <person name="Sheng Y."/>
            <person name="Liu T."/>
            <person name="Pan Y.S."/>
            <person name="Xia L.Y."/>
            <person name="Li J."/>
            <person name="Zhao F."/>
            <person name="Cao W.C."/>
        </authorList>
    </citation>
    <scope>NUCLEOTIDE SEQUENCE</scope>
    <source>
        <strain evidence="1">Rmic-2018</strain>
    </source>
</reference>
<evidence type="ECO:0000313" key="1">
    <source>
        <dbReference type="EMBL" id="KAH8027448.1"/>
    </source>
</evidence>
<dbReference type="InterPro" id="IPR000718">
    <property type="entry name" value="Peptidase_M13"/>
</dbReference>
<comment type="caution">
    <text evidence="1">The sequence shown here is derived from an EMBL/GenBank/DDBJ whole genome shotgun (WGS) entry which is preliminary data.</text>
</comment>
<dbReference type="GO" id="GO:0005886">
    <property type="term" value="C:plasma membrane"/>
    <property type="evidence" value="ECO:0007669"/>
    <property type="project" value="TreeGrafter"/>
</dbReference>
<dbReference type="GO" id="GO:0004222">
    <property type="term" value="F:metalloendopeptidase activity"/>
    <property type="evidence" value="ECO:0007669"/>
    <property type="project" value="InterPro"/>
</dbReference>
<dbReference type="SUPFAM" id="SSF55486">
    <property type="entry name" value="Metalloproteases ('zincins'), catalytic domain"/>
    <property type="match status" value="1"/>
</dbReference>
<dbReference type="GO" id="GO:0016485">
    <property type="term" value="P:protein processing"/>
    <property type="evidence" value="ECO:0007669"/>
    <property type="project" value="TreeGrafter"/>
</dbReference>
<reference evidence="1" key="2">
    <citation type="submission" date="2021-09" db="EMBL/GenBank/DDBJ databases">
        <authorList>
            <person name="Jia N."/>
            <person name="Wang J."/>
            <person name="Shi W."/>
            <person name="Du L."/>
            <person name="Sun Y."/>
            <person name="Zhan W."/>
            <person name="Jiang J."/>
            <person name="Wang Q."/>
            <person name="Zhang B."/>
            <person name="Ji P."/>
            <person name="Sakyi L.B."/>
            <person name="Cui X."/>
            <person name="Yuan T."/>
            <person name="Jiang B."/>
            <person name="Yang W."/>
            <person name="Lam T.T.-Y."/>
            <person name="Chang Q."/>
            <person name="Ding S."/>
            <person name="Wang X."/>
            <person name="Zhu J."/>
            <person name="Ruan X."/>
            <person name="Zhao L."/>
            <person name="Wei J."/>
            <person name="Que T."/>
            <person name="Du C."/>
            <person name="Cheng J."/>
            <person name="Dai P."/>
            <person name="Han X."/>
            <person name="Huang E."/>
            <person name="Gao Y."/>
            <person name="Liu J."/>
            <person name="Shao H."/>
            <person name="Ye R."/>
            <person name="Li L."/>
            <person name="Wei W."/>
            <person name="Wang X."/>
            <person name="Wang C."/>
            <person name="Huo Q."/>
            <person name="Li W."/>
            <person name="Guo W."/>
            <person name="Chen H."/>
            <person name="Chen S."/>
            <person name="Zhou L."/>
            <person name="Zhou L."/>
            <person name="Ni X."/>
            <person name="Tian J."/>
            <person name="Zhou Y."/>
            <person name="Sheng Y."/>
            <person name="Liu T."/>
            <person name="Pan Y."/>
            <person name="Xia L."/>
            <person name="Li J."/>
            <person name="Zhao F."/>
            <person name="Cao W."/>
        </authorList>
    </citation>
    <scope>NUCLEOTIDE SEQUENCE</scope>
    <source>
        <strain evidence="1">Rmic-2018</strain>
        <tissue evidence="1">Larvae</tissue>
    </source>
</reference>
<dbReference type="AlphaFoldDB" id="A0A9J6E0A8"/>
<accession>A0A9J6E0A8</accession>
<dbReference type="PANTHER" id="PTHR11733">
    <property type="entry name" value="ZINC METALLOPROTEASE FAMILY M13 NEPRILYSIN-RELATED"/>
    <property type="match status" value="1"/>
</dbReference>
<organism evidence="1 2">
    <name type="scientific">Rhipicephalus microplus</name>
    <name type="common">Cattle tick</name>
    <name type="synonym">Boophilus microplus</name>
    <dbReference type="NCBI Taxonomy" id="6941"/>
    <lineage>
        <taxon>Eukaryota</taxon>
        <taxon>Metazoa</taxon>
        <taxon>Ecdysozoa</taxon>
        <taxon>Arthropoda</taxon>
        <taxon>Chelicerata</taxon>
        <taxon>Arachnida</taxon>
        <taxon>Acari</taxon>
        <taxon>Parasitiformes</taxon>
        <taxon>Ixodida</taxon>
        <taxon>Ixodoidea</taxon>
        <taxon>Ixodidae</taxon>
        <taxon>Rhipicephalinae</taxon>
        <taxon>Rhipicephalus</taxon>
        <taxon>Boophilus</taxon>
    </lineage>
</organism>
<name>A0A9J6E0A8_RHIMP</name>